<feature type="signal peptide" evidence="1">
    <location>
        <begin position="1"/>
        <end position="19"/>
    </location>
</feature>
<dbReference type="eggNOG" id="COG0457">
    <property type="taxonomic scope" value="Bacteria"/>
</dbReference>
<dbReference type="RefSeq" id="WP_013187119.1">
    <property type="nucleotide sequence ID" value="NC_014230.1"/>
</dbReference>
<dbReference type="EMBL" id="CP002046">
    <property type="protein sequence ID" value="EAP88451.1"/>
    <property type="molecule type" value="Genomic_DNA"/>
</dbReference>
<proteinExistence type="predicted"/>
<reference evidence="2 3" key="1">
    <citation type="journal article" date="2010" name="J. Bacteriol.">
        <title>The complete genome sequence of Croceibacter atlanticus HTCC2559T.</title>
        <authorList>
            <person name="Oh H.M."/>
            <person name="Kang I."/>
            <person name="Ferriera S."/>
            <person name="Giovannoni S.J."/>
            <person name="Cho J.C."/>
        </authorList>
    </citation>
    <scope>NUCLEOTIDE SEQUENCE [LARGE SCALE GENOMIC DNA]</scope>
    <source>
        <strain evidence="3">ATCC BAA-628 / HTCC2559 / KCTC 12090</strain>
    </source>
</reference>
<organism evidence="2 3">
    <name type="scientific">Croceibacter atlanticus (strain ATCC BAA-628 / JCM 21780 / CIP 108009 / IAM 15332 / KCTC 12090 / HTCC2559)</name>
    <dbReference type="NCBI Taxonomy" id="216432"/>
    <lineage>
        <taxon>Bacteria</taxon>
        <taxon>Pseudomonadati</taxon>
        <taxon>Bacteroidota</taxon>
        <taxon>Flavobacteriia</taxon>
        <taxon>Flavobacteriales</taxon>
        <taxon>Flavobacteriaceae</taxon>
        <taxon>Croceibacter</taxon>
    </lineage>
</organism>
<feature type="chain" id="PRO_5002660864" evidence="1">
    <location>
        <begin position="20"/>
        <end position="186"/>
    </location>
</feature>
<evidence type="ECO:0000313" key="3">
    <source>
        <dbReference type="Proteomes" id="UP000002297"/>
    </source>
</evidence>
<dbReference type="Pfam" id="PF11138">
    <property type="entry name" value="DUF2911"/>
    <property type="match status" value="1"/>
</dbReference>
<dbReference type="GeneID" id="89453140"/>
<name>A3U884_CROAH</name>
<evidence type="ECO:0000313" key="2">
    <source>
        <dbReference type="EMBL" id="EAP88451.1"/>
    </source>
</evidence>
<dbReference type="AlphaFoldDB" id="A3U884"/>
<keyword evidence="3" id="KW-1185">Reference proteome</keyword>
<dbReference type="KEGG" id="cat:CA2559_06810"/>
<protein>
    <submittedName>
        <fullName evidence="2">Asparagine synthetase B</fullName>
    </submittedName>
</protein>
<dbReference type="InterPro" id="IPR021314">
    <property type="entry name" value="DUF2911"/>
</dbReference>
<accession>A3U884</accession>
<evidence type="ECO:0000256" key="1">
    <source>
        <dbReference type="SAM" id="SignalP"/>
    </source>
</evidence>
<sequence length="186" mass="21284">MKHIMMLVAIVFATSVATAQDKMTKDSDKVNFSKMDVSPLDVTLFRNEKKEPIARVMYSRPQMKDREIFGNLVPYGKVWRTGANEASEVTFYRDMTVGGKKVSAGTYTLYTIPNEKEWTVILNKANNVWGAYDYKEEMDVVRINVPVRTSPKPIESFSMAFKPVENGTHLMMGWDNTYVEIPFMSI</sequence>
<dbReference type="Proteomes" id="UP000002297">
    <property type="component" value="Chromosome"/>
</dbReference>
<dbReference type="OrthoDB" id="187854at2"/>
<dbReference type="STRING" id="216432.CA2559_06810"/>
<gene>
    <name evidence="2" type="ordered locus">CA2559_06810</name>
</gene>
<dbReference type="HOGENOM" id="CLU_107963_0_0_10"/>
<keyword evidence="1" id="KW-0732">Signal</keyword>